<gene>
    <name evidence="8" type="ORF">H8792_002730</name>
</gene>
<keyword evidence="5" id="KW-1133">Transmembrane helix</keyword>
<dbReference type="CDD" id="cd11386">
    <property type="entry name" value="MCP_signal"/>
    <property type="match status" value="1"/>
</dbReference>
<reference evidence="8 9" key="1">
    <citation type="submission" date="2020-06" db="EMBL/GenBank/DDBJ databases">
        <authorList>
            <person name="Scott K."/>
        </authorList>
    </citation>
    <scope>NUCLEOTIDE SEQUENCE [LARGE SCALE GENOMIC DNA]</scope>
    <source>
        <strain evidence="8 9">HH1</strain>
    </source>
</reference>
<dbReference type="InterPro" id="IPR004089">
    <property type="entry name" value="MCPsignal_dom"/>
</dbReference>
<dbReference type="PANTHER" id="PTHR43531:SF14">
    <property type="entry name" value="METHYL-ACCEPTING CHEMOTAXIS PROTEIN I-RELATED"/>
    <property type="match status" value="1"/>
</dbReference>
<proteinExistence type="inferred from homology"/>
<dbReference type="PRINTS" id="PR00260">
    <property type="entry name" value="CHEMTRNSDUCR"/>
</dbReference>
<sequence>MSKPITGKIANKYFYSYLLVSILVGVIGLFLIGATGSSQIVGVAVLVGFLAIFHWLSIELFLKPNVVEPFNQVLDITVKDSQELQKELAFVDSIKTVVDQDESNIMLADEDLNITYMNPSILKTLKKVEVDIQKMLPHFVADELIGKNIDIFHVNPAHQRKLLANLTETYTANLILGELHLRIIVNPLWGKDGKRDGFVTEWKDVSEQVKLEKMQRDVEENLKVMVERAAIGHLGEQIDVSALDGFIHDLGLQINNMSSAIQDANDNISAVVMRLSAGDLTSRVDGAYEGGLGAMKDAINTSMDNLSSILAQVNVAIEDIAKDTQATAQRNSDLSSRIQQQAASIEETAATMEEMTAAVRNNASNAQQANDLTISASQKTQQGAEVMKQTIEAMEQIKDSSAQIEQIIGLIDSIAFQTNLLALNAAVEAARAGEHGRGFAVVAGEVRALAGKSAEAAKDIKSLIDQSVDKIQLGTKLAQNSGESLSEINHAIQQVTEIVSEIAASSNEQAQGVEQLNQAIASLDQNTQENAILVEESAHSAAGIEQQSLELVDQMKNFEISSRYVEEVKGRRHQEKSPVELPRPKRIEVEEVPRIRTAKPAAASRSEVTDEWEEF</sequence>
<feature type="domain" description="HAMP" evidence="7">
    <location>
        <begin position="266"/>
        <end position="311"/>
    </location>
</feature>
<reference evidence="8 9" key="2">
    <citation type="submission" date="2020-11" db="EMBL/GenBank/DDBJ databases">
        <title>Sulfur oxidizing isolate from Hospital Hole Sinkhole.</title>
        <authorList>
            <person name="Scott K.M."/>
        </authorList>
    </citation>
    <scope>NUCLEOTIDE SEQUENCE [LARGE SCALE GENOMIC DNA]</scope>
    <source>
        <strain evidence="8 9">HH1</strain>
    </source>
</reference>
<evidence type="ECO:0000313" key="8">
    <source>
        <dbReference type="EMBL" id="MBF6057246.1"/>
    </source>
</evidence>
<dbReference type="Pfam" id="PF00015">
    <property type="entry name" value="MCPsignal"/>
    <property type="match status" value="1"/>
</dbReference>
<feature type="domain" description="Methyl-accepting transducer" evidence="6">
    <location>
        <begin position="316"/>
        <end position="545"/>
    </location>
</feature>
<evidence type="ECO:0000256" key="2">
    <source>
        <dbReference type="ARBA" id="ARBA00023224"/>
    </source>
</evidence>
<dbReference type="InterPro" id="IPR051310">
    <property type="entry name" value="MCP_chemotaxis"/>
</dbReference>
<protein>
    <submittedName>
        <fullName evidence="8">Methyl-accepting chemotaxis protein</fullName>
    </submittedName>
</protein>
<keyword evidence="2 4" id="KW-0807">Transducer</keyword>
<dbReference type="Proteomes" id="UP001193680">
    <property type="component" value="Unassembled WGS sequence"/>
</dbReference>
<dbReference type="InterPro" id="IPR003660">
    <property type="entry name" value="HAMP_dom"/>
</dbReference>
<dbReference type="PROSITE" id="PS50111">
    <property type="entry name" value="CHEMOTAXIS_TRANSDUC_2"/>
    <property type="match status" value="1"/>
</dbReference>
<evidence type="ECO:0000313" key="9">
    <source>
        <dbReference type="Proteomes" id="UP001193680"/>
    </source>
</evidence>
<comment type="similarity">
    <text evidence="3">Belongs to the methyl-accepting chemotaxis (MCP) protein family.</text>
</comment>
<accession>A0ABS0BWQ3</accession>
<dbReference type="Gene3D" id="1.10.287.950">
    <property type="entry name" value="Methyl-accepting chemotaxis protein"/>
    <property type="match status" value="1"/>
</dbReference>
<dbReference type="SMART" id="SM00283">
    <property type="entry name" value="MA"/>
    <property type="match status" value="1"/>
</dbReference>
<keyword evidence="1" id="KW-0488">Methylation</keyword>
<keyword evidence="5" id="KW-0472">Membrane</keyword>
<dbReference type="EMBL" id="JACBGI020000002">
    <property type="protein sequence ID" value="MBF6057246.1"/>
    <property type="molecule type" value="Genomic_DNA"/>
</dbReference>
<dbReference type="Gene3D" id="3.30.450.20">
    <property type="entry name" value="PAS domain"/>
    <property type="match status" value="1"/>
</dbReference>
<evidence type="ECO:0000256" key="4">
    <source>
        <dbReference type="PROSITE-ProRule" id="PRU00284"/>
    </source>
</evidence>
<evidence type="ECO:0000259" key="6">
    <source>
        <dbReference type="PROSITE" id="PS50111"/>
    </source>
</evidence>
<dbReference type="PANTHER" id="PTHR43531">
    <property type="entry name" value="PROTEIN ICFG"/>
    <property type="match status" value="1"/>
</dbReference>
<evidence type="ECO:0000259" key="7">
    <source>
        <dbReference type="PROSITE" id="PS50885"/>
    </source>
</evidence>
<keyword evidence="5" id="KW-0812">Transmembrane</keyword>
<evidence type="ECO:0000256" key="3">
    <source>
        <dbReference type="ARBA" id="ARBA00029447"/>
    </source>
</evidence>
<feature type="transmembrane region" description="Helical" evidence="5">
    <location>
        <begin position="40"/>
        <end position="62"/>
    </location>
</feature>
<comment type="caution">
    <text evidence="8">The sequence shown here is derived from an EMBL/GenBank/DDBJ whole genome shotgun (WGS) entry which is preliminary data.</text>
</comment>
<dbReference type="RefSeq" id="WP_194947610.1">
    <property type="nucleotide sequence ID" value="NZ_JACBGI020000002.1"/>
</dbReference>
<dbReference type="SUPFAM" id="SSF58104">
    <property type="entry name" value="Methyl-accepting chemotaxis protein (MCP) signaling domain"/>
    <property type="match status" value="1"/>
</dbReference>
<dbReference type="InterPro" id="IPR004090">
    <property type="entry name" value="Chemotax_Me-accpt_rcpt"/>
</dbReference>
<evidence type="ECO:0000256" key="5">
    <source>
        <dbReference type="SAM" id="Phobius"/>
    </source>
</evidence>
<dbReference type="PROSITE" id="PS50885">
    <property type="entry name" value="HAMP"/>
    <property type="match status" value="1"/>
</dbReference>
<name>A0ABS0BWQ3_9GAMM</name>
<organism evidence="8 9">
    <name type="scientific">Thiomicrorhabdus heinhorstiae</name>
    <dbReference type="NCBI Taxonomy" id="2748010"/>
    <lineage>
        <taxon>Bacteria</taxon>
        <taxon>Pseudomonadati</taxon>
        <taxon>Pseudomonadota</taxon>
        <taxon>Gammaproteobacteria</taxon>
        <taxon>Thiotrichales</taxon>
        <taxon>Piscirickettsiaceae</taxon>
        <taxon>Thiomicrorhabdus</taxon>
    </lineage>
</organism>
<feature type="transmembrane region" description="Helical" evidence="5">
    <location>
        <begin position="12"/>
        <end position="34"/>
    </location>
</feature>
<evidence type="ECO:0000256" key="1">
    <source>
        <dbReference type="ARBA" id="ARBA00022481"/>
    </source>
</evidence>
<keyword evidence="9" id="KW-1185">Reference proteome</keyword>